<protein>
    <submittedName>
        <fullName evidence="1">Uncharacterized protein</fullName>
    </submittedName>
</protein>
<comment type="caution">
    <text evidence="1">The sequence shown here is derived from an EMBL/GenBank/DDBJ whole genome shotgun (WGS) entry which is preliminary data.</text>
</comment>
<accession>A0A6A3LRW0</accession>
<dbReference type="EMBL" id="QXFU01000779">
    <property type="protein sequence ID" value="KAE9020898.1"/>
    <property type="molecule type" value="Genomic_DNA"/>
</dbReference>
<dbReference type="SUPFAM" id="SSF56672">
    <property type="entry name" value="DNA/RNA polymerases"/>
    <property type="match status" value="1"/>
</dbReference>
<evidence type="ECO:0000313" key="1">
    <source>
        <dbReference type="EMBL" id="KAE9020898.1"/>
    </source>
</evidence>
<dbReference type="AlphaFoldDB" id="A0A6A3LRW0"/>
<dbReference type="OrthoDB" id="100691at2759"/>
<sequence>MTDVEMHLQHLGQVFVMARENKLYANLMKCIFCAPEIPVLGSYVSTKGVRAIPEKIEAICAWPVPQD</sequence>
<name>A0A6A3LRW0_9STRA</name>
<organism evidence="1 2">
    <name type="scientific">Phytophthora rubi</name>
    <dbReference type="NCBI Taxonomy" id="129364"/>
    <lineage>
        <taxon>Eukaryota</taxon>
        <taxon>Sar</taxon>
        <taxon>Stramenopiles</taxon>
        <taxon>Oomycota</taxon>
        <taxon>Peronosporomycetes</taxon>
        <taxon>Peronosporales</taxon>
        <taxon>Peronosporaceae</taxon>
        <taxon>Phytophthora</taxon>
    </lineage>
</organism>
<dbReference type="Proteomes" id="UP000435112">
    <property type="component" value="Unassembled WGS sequence"/>
</dbReference>
<proteinExistence type="predicted"/>
<dbReference type="Gene3D" id="3.30.70.270">
    <property type="match status" value="1"/>
</dbReference>
<dbReference type="InterPro" id="IPR043128">
    <property type="entry name" value="Rev_trsase/Diguanyl_cyclase"/>
</dbReference>
<dbReference type="InterPro" id="IPR043502">
    <property type="entry name" value="DNA/RNA_pol_sf"/>
</dbReference>
<gene>
    <name evidence="1" type="ORF">PR002_g12406</name>
</gene>
<evidence type="ECO:0000313" key="2">
    <source>
        <dbReference type="Proteomes" id="UP000435112"/>
    </source>
</evidence>
<reference evidence="1 2" key="1">
    <citation type="submission" date="2018-09" db="EMBL/GenBank/DDBJ databases">
        <title>Genomic investigation of the strawberry pathogen Phytophthora fragariae indicates pathogenicity is determined by transcriptional variation in three key races.</title>
        <authorList>
            <person name="Adams T.M."/>
            <person name="Armitage A.D."/>
            <person name="Sobczyk M.K."/>
            <person name="Bates H.J."/>
            <person name="Dunwell J.M."/>
            <person name="Nellist C.F."/>
            <person name="Harrison R.J."/>
        </authorList>
    </citation>
    <scope>NUCLEOTIDE SEQUENCE [LARGE SCALE GENOMIC DNA]</scope>
    <source>
        <strain evidence="1 2">SCRP324</strain>
    </source>
</reference>